<dbReference type="Pfam" id="PF08698">
    <property type="entry name" value="Fcf2"/>
    <property type="match status" value="1"/>
</dbReference>
<organism evidence="17 18">
    <name type="scientific">Chaetomium globosum (strain ATCC 6205 / CBS 148.51 / DSM 1962 / NBRC 6347 / NRRL 1970)</name>
    <name type="common">Soil fungus</name>
    <dbReference type="NCBI Taxonomy" id="306901"/>
    <lineage>
        <taxon>Eukaryota</taxon>
        <taxon>Fungi</taxon>
        <taxon>Dikarya</taxon>
        <taxon>Ascomycota</taxon>
        <taxon>Pezizomycotina</taxon>
        <taxon>Sordariomycetes</taxon>
        <taxon>Sordariomycetidae</taxon>
        <taxon>Sordariales</taxon>
        <taxon>Chaetomiaceae</taxon>
        <taxon>Chaetomium</taxon>
    </lineage>
</organism>
<evidence type="ECO:0000256" key="8">
    <source>
        <dbReference type="ARBA" id="ARBA00022980"/>
    </source>
</evidence>
<dbReference type="HOGENOM" id="CLU_008277_1_0_1"/>
<dbReference type="InterPro" id="IPR050203">
    <property type="entry name" value="Trp-tRNA_synthetase"/>
</dbReference>
<evidence type="ECO:0000256" key="12">
    <source>
        <dbReference type="ARBA" id="ARBA00035261"/>
    </source>
</evidence>
<evidence type="ECO:0000259" key="16">
    <source>
        <dbReference type="SMART" id="SM01403"/>
    </source>
</evidence>
<dbReference type="SUPFAM" id="SSF52374">
    <property type="entry name" value="Nucleotidylyl transferase"/>
    <property type="match status" value="1"/>
</dbReference>
<dbReference type="Proteomes" id="UP000001056">
    <property type="component" value="Unassembled WGS sequence"/>
</dbReference>
<evidence type="ECO:0000313" key="17">
    <source>
        <dbReference type="EMBL" id="EAQ91435.1"/>
    </source>
</evidence>
<dbReference type="PANTHER" id="PTHR43766:SF1">
    <property type="entry name" value="TRYPTOPHAN--TRNA LIGASE, MITOCHONDRIAL"/>
    <property type="match status" value="1"/>
</dbReference>
<dbReference type="GO" id="GO:0005524">
    <property type="term" value="F:ATP binding"/>
    <property type="evidence" value="ECO:0007669"/>
    <property type="project" value="UniProtKB-KW"/>
</dbReference>
<feature type="region of interest" description="Disordered" evidence="15">
    <location>
        <begin position="611"/>
        <end position="634"/>
    </location>
</feature>
<dbReference type="Gene3D" id="3.40.50.620">
    <property type="entry name" value="HUPs"/>
    <property type="match status" value="1"/>
</dbReference>
<name>Q2H8T4_CHAGB</name>
<evidence type="ECO:0000256" key="9">
    <source>
        <dbReference type="ARBA" id="ARBA00023146"/>
    </source>
</evidence>
<dbReference type="HAMAP" id="MF_00508">
    <property type="entry name" value="Ribosomal_uS10"/>
    <property type="match status" value="1"/>
</dbReference>
<dbReference type="STRING" id="306901.Q2H8T4"/>
<dbReference type="InterPro" id="IPR002306">
    <property type="entry name" value="Trp-tRNA-ligase"/>
</dbReference>
<keyword evidence="9" id="KW-0030">Aminoacyl-tRNA synthetase</keyword>
<dbReference type="InterPro" id="IPR014810">
    <property type="entry name" value="Fcf2_C"/>
</dbReference>
<dbReference type="GO" id="GO:0003735">
    <property type="term" value="F:structural constituent of ribosome"/>
    <property type="evidence" value="ECO:0007669"/>
    <property type="project" value="InterPro"/>
</dbReference>
<feature type="region of interest" description="Disordered" evidence="15">
    <location>
        <begin position="374"/>
        <end position="395"/>
    </location>
</feature>
<dbReference type="NCBIfam" id="TIGR00233">
    <property type="entry name" value="trpS"/>
    <property type="match status" value="1"/>
</dbReference>
<reference evidence="18" key="1">
    <citation type="journal article" date="2015" name="Genome Announc.">
        <title>Draft genome sequence of the cellulolytic fungus Chaetomium globosum.</title>
        <authorList>
            <person name="Cuomo C.A."/>
            <person name="Untereiner W.A."/>
            <person name="Ma L.-J."/>
            <person name="Grabherr M."/>
            <person name="Birren B.W."/>
        </authorList>
    </citation>
    <scope>NUCLEOTIDE SEQUENCE [LARGE SCALE GENOMIC DNA]</scope>
    <source>
        <strain evidence="18">ATCC 6205 / CBS 148.51 / DSM 1962 / NBRC 6347 / NRRL 1970</strain>
    </source>
</reference>
<comment type="similarity">
    <text evidence="1">Belongs to the class-I aminoacyl-tRNA synthetase family.</text>
</comment>
<dbReference type="SUPFAM" id="SSF54999">
    <property type="entry name" value="Ribosomal protein S10"/>
    <property type="match status" value="1"/>
</dbReference>
<dbReference type="EMBL" id="CH408030">
    <property type="protein sequence ID" value="EAQ91435.1"/>
    <property type="molecule type" value="Genomic_DNA"/>
</dbReference>
<evidence type="ECO:0000256" key="6">
    <source>
        <dbReference type="ARBA" id="ARBA00022840"/>
    </source>
</evidence>
<evidence type="ECO:0000256" key="10">
    <source>
        <dbReference type="ARBA" id="ARBA00023274"/>
    </source>
</evidence>
<dbReference type="RefSeq" id="XP_001229886.1">
    <property type="nucleotide sequence ID" value="XM_001229885.1"/>
</dbReference>
<proteinExistence type="inferred from homology"/>
<dbReference type="GO" id="GO:1990904">
    <property type="term" value="C:ribonucleoprotein complex"/>
    <property type="evidence" value="ECO:0007669"/>
    <property type="project" value="UniProtKB-KW"/>
</dbReference>
<dbReference type="SMART" id="SM01403">
    <property type="entry name" value="Ribosomal_S10"/>
    <property type="match status" value="1"/>
</dbReference>
<evidence type="ECO:0000313" key="18">
    <source>
        <dbReference type="Proteomes" id="UP000001056"/>
    </source>
</evidence>
<evidence type="ECO:0000256" key="15">
    <source>
        <dbReference type="SAM" id="MobiDB-lite"/>
    </source>
</evidence>
<dbReference type="InterPro" id="IPR036838">
    <property type="entry name" value="Ribosomal_uS10_dom_sf"/>
</dbReference>
<feature type="domain" description="Small ribosomal subunit protein uS10" evidence="16">
    <location>
        <begin position="423"/>
        <end position="520"/>
    </location>
</feature>
<dbReference type="PROSITE" id="PS00178">
    <property type="entry name" value="AA_TRNA_LIGASE_I"/>
    <property type="match status" value="1"/>
</dbReference>
<dbReference type="GO" id="GO:0004830">
    <property type="term" value="F:tryptophan-tRNA ligase activity"/>
    <property type="evidence" value="ECO:0007669"/>
    <property type="project" value="UniProtKB-EC"/>
</dbReference>
<evidence type="ECO:0000256" key="13">
    <source>
        <dbReference type="ARBA" id="ARBA00042916"/>
    </source>
</evidence>
<protein>
    <recommendedName>
        <fullName evidence="12">Small ribosomal subunit protein uS10m</fullName>
        <ecNumber evidence="3">6.1.1.2</ecNumber>
    </recommendedName>
    <alternativeName>
        <fullName evidence="13">37S ribosomal protein S10, mitochondrial</fullName>
    </alternativeName>
    <alternativeName>
        <fullName evidence="14">Mitochondrial ribosomal small subunit protein 10</fullName>
    </alternativeName>
    <alternativeName>
        <fullName evidence="11">Tryptophanyl-tRNA synthetase</fullName>
    </alternativeName>
</protein>
<dbReference type="eggNOG" id="KOG2713">
    <property type="taxonomic scope" value="Eukaryota"/>
</dbReference>
<dbReference type="Gene3D" id="3.30.70.600">
    <property type="entry name" value="Ribosomal protein S10 domain"/>
    <property type="match status" value="1"/>
</dbReference>
<evidence type="ECO:0000256" key="3">
    <source>
        <dbReference type="ARBA" id="ARBA00013161"/>
    </source>
</evidence>
<dbReference type="InParanoid" id="Q2H8T4"/>
<keyword evidence="6" id="KW-0067">ATP-binding</keyword>
<keyword evidence="7" id="KW-0648">Protein biosynthesis</keyword>
<comment type="similarity">
    <text evidence="2">Belongs to the universal ribosomal protein uS10 family.</text>
</comment>
<keyword evidence="18" id="KW-1185">Reference proteome</keyword>
<dbReference type="FunFam" id="3.30.70.600:FF:000003">
    <property type="entry name" value="30S ribosomal protein S10"/>
    <property type="match status" value="1"/>
</dbReference>
<dbReference type="Pfam" id="PF00338">
    <property type="entry name" value="Ribosomal_S10"/>
    <property type="match status" value="1"/>
</dbReference>
<dbReference type="GO" id="GO:0005840">
    <property type="term" value="C:ribosome"/>
    <property type="evidence" value="ECO:0007669"/>
    <property type="project" value="UniProtKB-KW"/>
</dbReference>
<evidence type="ECO:0000256" key="7">
    <source>
        <dbReference type="ARBA" id="ARBA00022917"/>
    </source>
</evidence>
<dbReference type="CDD" id="cd00806">
    <property type="entry name" value="TrpRS_core"/>
    <property type="match status" value="1"/>
</dbReference>
<accession>Q2H8T4</accession>
<dbReference type="InterPro" id="IPR001848">
    <property type="entry name" value="Ribosomal_uS10"/>
</dbReference>
<keyword evidence="8" id="KW-0689">Ribosomal protein</keyword>
<dbReference type="VEuPathDB" id="FungiDB:CHGG_03370"/>
<evidence type="ECO:0000256" key="2">
    <source>
        <dbReference type="ARBA" id="ARBA00007102"/>
    </source>
</evidence>
<evidence type="ECO:0000256" key="11">
    <source>
        <dbReference type="ARBA" id="ARBA00030268"/>
    </source>
</evidence>
<dbReference type="GO" id="GO:0070183">
    <property type="term" value="P:mitochondrial tryptophanyl-tRNA aminoacylation"/>
    <property type="evidence" value="ECO:0007669"/>
    <property type="project" value="TreeGrafter"/>
</dbReference>
<dbReference type="PANTHER" id="PTHR43766">
    <property type="entry name" value="TRYPTOPHAN--TRNA LIGASE, MITOCHONDRIAL"/>
    <property type="match status" value="1"/>
</dbReference>
<dbReference type="InterPro" id="IPR027486">
    <property type="entry name" value="Ribosomal_uS10_dom"/>
</dbReference>
<dbReference type="EC" id="6.1.1.2" evidence="3"/>
<feature type="compositionally biased region" description="Polar residues" evidence="15">
    <location>
        <begin position="377"/>
        <end position="389"/>
    </location>
</feature>
<dbReference type="InterPro" id="IPR001412">
    <property type="entry name" value="aa-tRNA-synth_I_CS"/>
</dbReference>
<dbReference type="InterPro" id="IPR014729">
    <property type="entry name" value="Rossmann-like_a/b/a_fold"/>
</dbReference>
<dbReference type="AlphaFoldDB" id="Q2H8T4"/>
<dbReference type="GeneID" id="4388522"/>
<dbReference type="Gene3D" id="1.10.240.10">
    <property type="entry name" value="Tyrosyl-Transfer RNA Synthetase"/>
    <property type="match status" value="1"/>
</dbReference>
<dbReference type="eggNOG" id="KOG3100">
    <property type="taxonomic scope" value="Eukaryota"/>
</dbReference>
<gene>
    <name evidence="17" type="ORF">CHGG_03370</name>
</gene>
<sequence length="948" mass="106175">MTTRPMKLEAGMGWRQMNLAGASRASSFLLLPSARTEFQVGNSPEPRRIGPPAVGQLQAIMAATFGLPDDEIDRLLSEAEARLSGNGSLDAVAVAGVAAAAAKTPATIVAPPAPTAGEQTSVPEKKSEKLTVRVPQLPQKNKGPKDTLGADWFNLPRTNLTPELKRDLQALRMRDVAAMGKQFFKKDSRKDLIPEYSQVGTIIAGATEGVNSRLTRKEKKRTIVEEILASENVGKLKSKYSRYPREEEEREEGNQSHLLRTKHNVLAGGNHAATLRTVEMDFLAILACDRQKNEDLIDNNPSQHRAKNSAERLEVLHSTSTVVEGHAEMNPPRLIRPLRPFLQGQLPLTAPRSAVVGIPRASIQLRTYASVEVPSTGEKSSATPPAQNAKSDKPAVSRMPRALEALYLKPLRREVEYGVPSCNLQLRSYSVRNLEFFCDFALRAAYYLGLPAFGPVPLPRKVQRWTVPKSTFIFKKSQENFERITLRRMIQIRDGNPETVQLWLAFLQKHAYYGIGMKANVWEFSKLGVGKEMDKSLEQTEKLMEDKWEHLSYVERRPEFQKKKDRGPREQLPPAEDMEAFLASERRKIAGGRKNHPKLDRLYYVRKAKTEAEEPPVGQDTAKISLPEGEKPSENGPKIIFSGIQPTGRPHLGNYLGALKQWKHLQDTAHPDTKLFFCIVDLHAMTTPHARGEMQDLRWDMMASLLALGLDPDRCTIFFQSTVPQHAELQWILSCTASTGYLSRMTQWKAADILLYGTTHVPVGEDQRQHLEFTRECVSNFNYAYKTDLFAAPETLISPFPRIMSLTTPRQKMSKSDSAIKSLLHVTSSPKKITQRISQAVTDSRNEVTYDPENRAGVANLIHLLSGFDPKGRTPEELGETMKGYKISELKQVVIEVLTDELAETRVNFARLSSDRDKLREISAQGTQKARLQAEKIMAKVKDVTGIF</sequence>
<keyword evidence="10" id="KW-0687">Ribonucleoprotein</keyword>
<evidence type="ECO:0000256" key="14">
    <source>
        <dbReference type="ARBA" id="ARBA00078476"/>
    </source>
</evidence>
<evidence type="ECO:0000256" key="1">
    <source>
        <dbReference type="ARBA" id="ARBA00005594"/>
    </source>
</evidence>
<dbReference type="PRINTS" id="PR01039">
    <property type="entry name" value="TRNASYNTHTRP"/>
</dbReference>
<evidence type="ECO:0000256" key="5">
    <source>
        <dbReference type="ARBA" id="ARBA00022741"/>
    </source>
</evidence>
<dbReference type="Pfam" id="PF00579">
    <property type="entry name" value="tRNA-synt_1b"/>
    <property type="match status" value="1"/>
</dbReference>
<evidence type="ECO:0000256" key="4">
    <source>
        <dbReference type="ARBA" id="ARBA00022598"/>
    </source>
</evidence>
<dbReference type="eggNOG" id="KOG3321">
    <property type="taxonomic scope" value="Eukaryota"/>
</dbReference>
<keyword evidence="4" id="KW-0436">Ligase</keyword>
<dbReference type="GO" id="GO:0005759">
    <property type="term" value="C:mitochondrial matrix"/>
    <property type="evidence" value="ECO:0007669"/>
    <property type="project" value="TreeGrafter"/>
</dbReference>
<feature type="region of interest" description="Disordered" evidence="15">
    <location>
        <begin position="110"/>
        <end position="129"/>
    </location>
</feature>
<dbReference type="OrthoDB" id="15808at2759"/>
<keyword evidence="5" id="KW-0547">Nucleotide-binding</keyword>
<dbReference type="InterPro" id="IPR002305">
    <property type="entry name" value="aa-tRNA-synth_Ic"/>
</dbReference>